<comment type="subcellular location">
    <subcellularLocation>
        <location evidence="1">Cytoplasm</location>
    </subcellularLocation>
</comment>
<keyword evidence="6" id="KW-0472">Membrane</keyword>
<dbReference type="PANTHER" id="PTHR46212:SF3">
    <property type="entry name" value="GH27120P"/>
    <property type="match status" value="1"/>
</dbReference>
<keyword evidence="5" id="KW-0106">Calcium</keyword>
<keyword evidence="3" id="KW-0479">Metal-binding</keyword>
<dbReference type="PANTHER" id="PTHR46212">
    <property type="entry name" value="PEFLIN"/>
    <property type="match status" value="1"/>
</dbReference>
<feature type="transmembrane region" description="Helical" evidence="6">
    <location>
        <begin position="141"/>
        <end position="165"/>
    </location>
</feature>
<evidence type="ECO:0000256" key="4">
    <source>
        <dbReference type="ARBA" id="ARBA00022737"/>
    </source>
</evidence>
<gene>
    <name evidence="7" type="primary">SRI</name>
    <name evidence="7" type="ORF">CFP56_034939</name>
</gene>
<dbReference type="InterPro" id="IPR051426">
    <property type="entry name" value="Peflin/Sorcin_CaBP"/>
</dbReference>
<accession>A0AAW0JB27</accession>
<feature type="transmembrane region" description="Helical" evidence="6">
    <location>
        <begin position="199"/>
        <end position="218"/>
    </location>
</feature>
<dbReference type="SUPFAM" id="SSF47473">
    <property type="entry name" value="EF-hand"/>
    <property type="match status" value="1"/>
</dbReference>
<comment type="caution">
    <text evidence="7">The sequence shown here is derived from an EMBL/GenBank/DDBJ whole genome shotgun (WGS) entry which is preliminary data.</text>
</comment>
<evidence type="ECO:0000313" key="7">
    <source>
        <dbReference type="EMBL" id="KAK7823989.1"/>
    </source>
</evidence>
<keyword evidence="6" id="KW-1133">Transmembrane helix</keyword>
<dbReference type="Gene3D" id="1.10.238.10">
    <property type="entry name" value="EF-hand"/>
    <property type="match status" value="1"/>
</dbReference>
<dbReference type="AlphaFoldDB" id="A0AAW0JB27"/>
<evidence type="ECO:0000313" key="8">
    <source>
        <dbReference type="Proteomes" id="UP000237347"/>
    </source>
</evidence>
<dbReference type="EMBL" id="PKMF04000616">
    <property type="protein sequence ID" value="KAK7823989.1"/>
    <property type="molecule type" value="Genomic_DNA"/>
</dbReference>
<proteinExistence type="predicted"/>
<keyword evidence="8" id="KW-1185">Reference proteome</keyword>
<organism evidence="7 8">
    <name type="scientific">Quercus suber</name>
    <name type="common">Cork oak</name>
    <dbReference type="NCBI Taxonomy" id="58331"/>
    <lineage>
        <taxon>Eukaryota</taxon>
        <taxon>Viridiplantae</taxon>
        <taxon>Streptophyta</taxon>
        <taxon>Embryophyta</taxon>
        <taxon>Tracheophyta</taxon>
        <taxon>Spermatophyta</taxon>
        <taxon>Magnoliopsida</taxon>
        <taxon>eudicotyledons</taxon>
        <taxon>Gunneridae</taxon>
        <taxon>Pentapetalae</taxon>
        <taxon>rosids</taxon>
        <taxon>fabids</taxon>
        <taxon>Fagales</taxon>
        <taxon>Fagaceae</taxon>
        <taxon>Quercus</taxon>
    </lineage>
</organism>
<keyword evidence="4" id="KW-0677">Repeat</keyword>
<evidence type="ECO:0000256" key="2">
    <source>
        <dbReference type="ARBA" id="ARBA00022490"/>
    </source>
</evidence>
<dbReference type="InterPro" id="IPR011992">
    <property type="entry name" value="EF-hand-dom_pair"/>
</dbReference>
<protein>
    <submittedName>
        <fullName evidence="7">Sorcin</fullName>
    </submittedName>
</protein>
<keyword evidence="6" id="KW-0812">Transmembrane</keyword>
<dbReference type="GO" id="GO:0005737">
    <property type="term" value="C:cytoplasm"/>
    <property type="evidence" value="ECO:0007669"/>
    <property type="project" value="UniProtKB-SubCell"/>
</dbReference>
<evidence type="ECO:0000256" key="6">
    <source>
        <dbReference type="SAM" id="Phobius"/>
    </source>
</evidence>
<dbReference type="GO" id="GO:0046872">
    <property type="term" value="F:metal ion binding"/>
    <property type="evidence" value="ECO:0007669"/>
    <property type="project" value="UniProtKB-KW"/>
</dbReference>
<evidence type="ECO:0000256" key="5">
    <source>
        <dbReference type="ARBA" id="ARBA00022837"/>
    </source>
</evidence>
<keyword evidence="2" id="KW-0963">Cytoplasm</keyword>
<evidence type="ECO:0000256" key="3">
    <source>
        <dbReference type="ARBA" id="ARBA00022723"/>
    </source>
</evidence>
<sequence length="221" mass="25531">MENTAMLKDWFERVDSEKTGTITAPQLKVQQAFSDRERGRGYIVPDDVYEALVKIGFSLDSPAFYTVCESFDQKKNGRFRLDDFISLCIFLQSARNLFSSFDTAKQGRVTLDLNQFLQIVEYEINSRIPAKVTSRCGTLPPYILCLMFILYSIFLALCSSFNIVVDTEKCLFEMMLQSKMCFSYGHYVYHLKSLFFLRYMIYILLVSNLTITVSPVRIGTM</sequence>
<name>A0AAW0JB27_QUESU</name>
<evidence type="ECO:0000256" key="1">
    <source>
        <dbReference type="ARBA" id="ARBA00004496"/>
    </source>
</evidence>
<reference evidence="7 8" key="1">
    <citation type="journal article" date="2018" name="Sci. Data">
        <title>The draft genome sequence of cork oak.</title>
        <authorList>
            <person name="Ramos A.M."/>
            <person name="Usie A."/>
            <person name="Barbosa P."/>
            <person name="Barros P.M."/>
            <person name="Capote T."/>
            <person name="Chaves I."/>
            <person name="Simoes F."/>
            <person name="Abreu I."/>
            <person name="Carrasquinho I."/>
            <person name="Faro C."/>
            <person name="Guimaraes J.B."/>
            <person name="Mendonca D."/>
            <person name="Nobrega F."/>
            <person name="Rodrigues L."/>
            <person name="Saibo N.J.M."/>
            <person name="Varela M.C."/>
            <person name="Egas C."/>
            <person name="Matos J."/>
            <person name="Miguel C.M."/>
            <person name="Oliveira M.M."/>
            <person name="Ricardo C.P."/>
            <person name="Goncalves S."/>
        </authorList>
    </citation>
    <scope>NUCLEOTIDE SEQUENCE [LARGE SCALE GENOMIC DNA]</scope>
    <source>
        <strain evidence="8">cv. HL8</strain>
    </source>
</reference>
<dbReference type="Proteomes" id="UP000237347">
    <property type="component" value="Unassembled WGS sequence"/>
</dbReference>